<accession>A0A9P9BMK3</accession>
<feature type="compositionally biased region" description="Low complexity" evidence="1">
    <location>
        <begin position="69"/>
        <end position="83"/>
    </location>
</feature>
<keyword evidence="4" id="KW-1185">Reference proteome</keyword>
<dbReference type="PANTHER" id="PTHR24148:SF73">
    <property type="entry name" value="HET DOMAIN PROTEIN (AFU_ORTHOLOGUE AFUA_8G01020)"/>
    <property type="match status" value="1"/>
</dbReference>
<dbReference type="InterPro" id="IPR010730">
    <property type="entry name" value="HET"/>
</dbReference>
<dbReference type="RefSeq" id="XP_046009582.1">
    <property type="nucleotide sequence ID" value="XM_046159218.1"/>
</dbReference>
<protein>
    <submittedName>
        <fullName evidence="3">Heterokaryon incompatibility protein-domain-containing protein</fullName>
    </submittedName>
</protein>
<dbReference type="GeneID" id="70188764"/>
<evidence type="ECO:0000256" key="1">
    <source>
        <dbReference type="SAM" id="MobiDB-lite"/>
    </source>
</evidence>
<reference evidence="3" key="1">
    <citation type="journal article" date="2021" name="Nat. Commun.">
        <title>Genetic determinants of endophytism in the Arabidopsis root mycobiome.</title>
        <authorList>
            <person name="Mesny F."/>
            <person name="Miyauchi S."/>
            <person name="Thiergart T."/>
            <person name="Pickel B."/>
            <person name="Atanasova L."/>
            <person name="Karlsson M."/>
            <person name="Huettel B."/>
            <person name="Barry K.W."/>
            <person name="Haridas S."/>
            <person name="Chen C."/>
            <person name="Bauer D."/>
            <person name="Andreopoulos W."/>
            <person name="Pangilinan J."/>
            <person name="LaButti K."/>
            <person name="Riley R."/>
            <person name="Lipzen A."/>
            <person name="Clum A."/>
            <person name="Drula E."/>
            <person name="Henrissat B."/>
            <person name="Kohler A."/>
            <person name="Grigoriev I.V."/>
            <person name="Martin F.M."/>
            <person name="Hacquard S."/>
        </authorList>
    </citation>
    <scope>NUCLEOTIDE SEQUENCE</scope>
    <source>
        <strain evidence="3">MPI-CAGE-CH-0230</strain>
    </source>
</reference>
<comment type="caution">
    <text evidence="3">The sequence shown here is derived from an EMBL/GenBank/DDBJ whole genome shotgun (WGS) entry which is preliminary data.</text>
</comment>
<feature type="domain" description="Heterokaryon incompatibility" evidence="2">
    <location>
        <begin position="131"/>
        <end position="272"/>
    </location>
</feature>
<proteinExistence type="predicted"/>
<dbReference type="Proteomes" id="UP000756346">
    <property type="component" value="Unassembled WGS sequence"/>
</dbReference>
<dbReference type="Pfam" id="PF06985">
    <property type="entry name" value="HET"/>
    <property type="match status" value="1"/>
</dbReference>
<evidence type="ECO:0000259" key="2">
    <source>
        <dbReference type="Pfam" id="PF06985"/>
    </source>
</evidence>
<evidence type="ECO:0000313" key="4">
    <source>
        <dbReference type="Proteomes" id="UP000756346"/>
    </source>
</evidence>
<dbReference type="AlphaFoldDB" id="A0A9P9BMK3"/>
<dbReference type="PANTHER" id="PTHR24148">
    <property type="entry name" value="ANKYRIN REPEAT DOMAIN-CONTAINING PROTEIN 39 HOMOLOG-RELATED"/>
    <property type="match status" value="1"/>
</dbReference>
<dbReference type="EMBL" id="JAGTJQ010000008">
    <property type="protein sequence ID" value="KAH7026365.1"/>
    <property type="molecule type" value="Genomic_DNA"/>
</dbReference>
<organism evidence="3 4">
    <name type="scientific">Microdochium trichocladiopsis</name>
    <dbReference type="NCBI Taxonomy" id="1682393"/>
    <lineage>
        <taxon>Eukaryota</taxon>
        <taxon>Fungi</taxon>
        <taxon>Dikarya</taxon>
        <taxon>Ascomycota</taxon>
        <taxon>Pezizomycotina</taxon>
        <taxon>Sordariomycetes</taxon>
        <taxon>Xylariomycetidae</taxon>
        <taxon>Xylariales</taxon>
        <taxon>Microdochiaceae</taxon>
        <taxon>Microdochium</taxon>
    </lineage>
</organism>
<feature type="region of interest" description="Disordered" evidence="1">
    <location>
        <begin position="37"/>
        <end position="88"/>
    </location>
</feature>
<dbReference type="Pfam" id="PF26639">
    <property type="entry name" value="Het-6_barrel"/>
    <property type="match status" value="1"/>
</dbReference>
<dbReference type="OrthoDB" id="3548654at2759"/>
<gene>
    <name evidence="3" type="ORF">B0I36DRAFT_365941</name>
</gene>
<dbReference type="InterPro" id="IPR052895">
    <property type="entry name" value="HetReg/Transcr_Mod"/>
</dbReference>
<name>A0A9P9BMK3_9PEZI</name>
<sequence length="682" mass="75363">MIVVGAKGQNNEPQRGSERVAVDRPVLYKLPVPIIEVQPSKDPRQEMASLRDTPDERDRGLVGPRVVAGSLSPSLPSRGSSGSVPTVAPGTPYVYRGLQGAEFRLLRLLPESMSAIKCQLINTTLDDPPKYMALSYAWGNGDDTAEIRVDGHRHKITTSLYGALRRLRRPRESVYVWADAVCINQQDKAELSQQVRYMTSIFLQAESVAIWLGPEADDSNLAISLVRRTVRAAGSAAAMRELISMRELRAHFAALVALFERAYWKRLWVVQEVLSATAKTVYCGRDEVSWADLITASEAFAKHAADLNYFYPSGLSSSARHQLSQPLHSYARVLGSRGPASFHALQSIQDGGPRTLLDVLHTCRTKLSADPRDKVFAILGILPEHVGADFPIDYSASVREVYTNVVDFLLHSDRLDVICEAIYFPLHSGNAALPTWVPDWSHIPQTGALGLSYDFSAAGDSKPEFELLQQRSRLKLTALQLDTVAVHGIAVGTLCTLDDYLMAFLHWRAKMLGNAKVRDRYGDDRIHDAFCRTLRLGQSDQASKSSREKGDWTSICYHIYASLLRDRLPYIALDRQLSEYASMTNLGVEPDERRGILQVNCGSRMMGRCFFITQSGMLGLGTGFMDSGDVVCVPLGCNTPVLLRAEGGHGEYRLVGDCYVDGYMHGEAMASGAFETTSFVLH</sequence>
<evidence type="ECO:0000313" key="3">
    <source>
        <dbReference type="EMBL" id="KAH7026365.1"/>
    </source>
</evidence>